<dbReference type="InterPro" id="IPR029058">
    <property type="entry name" value="AB_hydrolase_fold"/>
</dbReference>
<evidence type="ECO:0000259" key="2">
    <source>
        <dbReference type="Pfam" id="PF12695"/>
    </source>
</evidence>
<feature type="domain" description="Alpha/beta hydrolase fold-5" evidence="2">
    <location>
        <begin position="69"/>
        <end position="229"/>
    </location>
</feature>
<dbReference type="KEGG" id="cmiu:B1H56_12575"/>
<sequence>MKKKRLLKIIIIVTVTVIAAAMFIYLLTGNHAAADEALWALSGTDGVTVTDTGSEITFTPAENPQSTGFIFYPGGKVDAEAYAQLAHGLADGGVLSVIVKMPFDLAVFNSGGAEGVIGAHPEIKTWIIGGHSLGGVMAADYAAKDDRISGVVFLAAYPNSDLSASGLRALSLTASADGVLNREKYEAALSSFPRDTVFYEIEGGNHAGFGSYGAQDGDGEAAVFPEEQQEIAVRQIMEWMQGK</sequence>
<reference evidence="3 4" key="1">
    <citation type="submission" date="2016-02" db="EMBL/GenBank/DDBJ databases">
        <authorList>
            <person name="Wen L."/>
            <person name="He K."/>
            <person name="Yang H."/>
        </authorList>
    </citation>
    <scope>NUCLEOTIDE SEQUENCE [LARGE SCALE GENOMIC DNA]</scope>
    <source>
        <strain evidence="3 4">DSM 22607</strain>
    </source>
</reference>
<organism evidence="3 4">
    <name type="scientific">Christensenella minuta</name>
    <dbReference type="NCBI Taxonomy" id="626937"/>
    <lineage>
        <taxon>Bacteria</taxon>
        <taxon>Bacillati</taxon>
        <taxon>Bacillota</taxon>
        <taxon>Clostridia</taxon>
        <taxon>Christensenellales</taxon>
        <taxon>Christensenellaceae</taxon>
        <taxon>Christensenella</taxon>
    </lineage>
</organism>
<dbReference type="STRING" id="626937.HMPREF3293_01298"/>
<dbReference type="Gene3D" id="3.40.50.1820">
    <property type="entry name" value="alpha/beta hydrolase"/>
    <property type="match status" value="1"/>
</dbReference>
<feature type="transmembrane region" description="Helical" evidence="1">
    <location>
        <begin position="7"/>
        <end position="27"/>
    </location>
</feature>
<dbReference type="InterPro" id="IPR029059">
    <property type="entry name" value="AB_hydrolase_5"/>
</dbReference>
<dbReference type="SUPFAM" id="SSF53474">
    <property type="entry name" value="alpha/beta-Hydrolases"/>
    <property type="match status" value="1"/>
</dbReference>
<dbReference type="Proteomes" id="UP000070366">
    <property type="component" value="Unassembled WGS sequence"/>
</dbReference>
<name>A0A136Q548_9FIRM</name>
<evidence type="ECO:0000313" key="4">
    <source>
        <dbReference type="Proteomes" id="UP000070366"/>
    </source>
</evidence>
<gene>
    <name evidence="3" type="ORF">HMPREF3293_01298</name>
</gene>
<dbReference type="PATRIC" id="fig|626937.4.peg.1283"/>
<protein>
    <recommendedName>
        <fullName evidence="2">Alpha/beta hydrolase fold-5 domain-containing protein</fullName>
    </recommendedName>
</protein>
<keyword evidence="4" id="KW-1185">Reference proteome</keyword>
<evidence type="ECO:0000313" key="3">
    <source>
        <dbReference type="EMBL" id="KXK65805.1"/>
    </source>
</evidence>
<dbReference type="Pfam" id="PF12695">
    <property type="entry name" value="Abhydrolase_5"/>
    <property type="match status" value="1"/>
</dbReference>
<dbReference type="AlphaFoldDB" id="A0A136Q548"/>
<keyword evidence="1" id="KW-0472">Membrane</keyword>
<accession>A0A136Q548</accession>
<keyword evidence="1" id="KW-0812">Transmembrane</keyword>
<dbReference type="RefSeq" id="WP_066521095.1">
    <property type="nucleotide sequence ID" value="NZ_CABMOF010000004.1"/>
</dbReference>
<comment type="caution">
    <text evidence="3">The sequence shown here is derived from an EMBL/GenBank/DDBJ whole genome shotgun (WGS) entry which is preliminary data.</text>
</comment>
<dbReference type="EMBL" id="LSZW01000055">
    <property type="protein sequence ID" value="KXK65805.1"/>
    <property type="molecule type" value="Genomic_DNA"/>
</dbReference>
<proteinExistence type="predicted"/>
<keyword evidence="1" id="KW-1133">Transmembrane helix</keyword>
<evidence type="ECO:0000256" key="1">
    <source>
        <dbReference type="SAM" id="Phobius"/>
    </source>
</evidence>
<dbReference type="GO" id="GO:0016787">
    <property type="term" value="F:hydrolase activity"/>
    <property type="evidence" value="ECO:0007669"/>
    <property type="project" value="InterPro"/>
</dbReference>
<dbReference type="OrthoDB" id="9780932at2"/>